<feature type="signal peptide" evidence="2">
    <location>
        <begin position="1"/>
        <end position="24"/>
    </location>
</feature>
<keyword evidence="4" id="KW-1185">Reference proteome</keyword>
<feature type="chain" id="PRO_5045866432" description="Pectinesterase inhibitor domain-containing protein" evidence="2">
    <location>
        <begin position="25"/>
        <end position="158"/>
    </location>
</feature>
<name>A0ABQ3LXA3_9PSEU</name>
<accession>A0ABQ3LXA3</accession>
<gene>
    <name evidence="3" type="ORF">GCM10017774_02690</name>
</gene>
<dbReference type="EMBL" id="BNAR01000001">
    <property type="protein sequence ID" value="GHH28455.1"/>
    <property type="molecule type" value="Genomic_DNA"/>
</dbReference>
<organism evidence="3 4">
    <name type="scientific">Lentzea cavernae</name>
    <dbReference type="NCBI Taxonomy" id="2020703"/>
    <lineage>
        <taxon>Bacteria</taxon>
        <taxon>Bacillati</taxon>
        <taxon>Actinomycetota</taxon>
        <taxon>Actinomycetes</taxon>
        <taxon>Pseudonocardiales</taxon>
        <taxon>Pseudonocardiaceae</taxon>
        <taxon>Lentzea</taxon>
    </lineage>
</organism>
<dbReference type="RefSeq" id="WP_191295583.1">
    <property type="nucleotide sequence ID" value="NZ_BNAR01000001.1"/>
</dbReference>
<evidence type="ECO:0000313" key="3">
    <source>
        <dbReference type="EMBL" id="GHH28455.1"/>
    </source>
</evidence>
<dbReference type="Proteomes" id="UP000605568">
    <property type="component" value="Unassembled WGS sequence"/>
</dbReference>
<evidence type="ECO:0008006" key="5">
    <source>
        <dbReference type="Google" id="ProtNLM"/>
    </source>
</evidence>
<evidence type="ECO:0000256" key="1">
    <source>
        <dbReference type="SAM" id="MobiDB-lite"/>
    </source>
</evidence>
<feature type="region of interest" description="Disordered" evidence="1">
    <location>
        <begin position="18"/>
        <end position="40"/>
    </location>
</feature>
<comment type="caution">
    <text evidence="3">The sequence shown here is derived from an EMBL/GenBank/DDBJ whole genome shotgun (WGS) entry which is preliminary data.</text>
</comment>
<evidence type="ECO:0000256" key="2">
    <source>
        <dbReference type="SAM" id="SignalP"/>
    </source>
</evidence>
<protein>
    <recommendedName>
        <fullName evidence="5">Pectinesterase inhibitor domain-containing protein</fullName>
    </recommendedName>
</protein>
<proteinExistence type="predicted"/>
<dbReference type="PROSITE" id="PS51257">
    <property type="entry name" value="PROKAR_LIPOPROTEIN"/>
    <property type="match status" value="1"/>
</dbReference>
<keyword evidence="2" id="KW-0732">Signal</keyword>
<sequence length="158" mass="16958">MRAVLAVMLLMAVASCSSSGSTRATPTSSSTATTTTAPTTTTSKTKFLQVWERELTAASPRKKCQSADAFTSQCVLALENFATTIEKLAKTVAVDGAKYLDTGLTALEVRDAARTWNEQCVTEPPEVRGKRGCLQALFKAINGDEAIISEIYEAEQTR</sequence>
<evidence type="ECO:0000313" key="4">
    <source>
        <dbReference type="Proteomes" id="UP000605568"/>
    </source>
</evidence>
<reference evidence="4" key="1">
    <citation type="journal article" date="2019" name="Int. J. Syst. Evol. Microbiol.">
        <title>The Global Catalogue of Microorganisms (GCM) 10K type strain sequencing project: providing services to taxonomists for standard genome sequencing and annotation.</title>
        <authorList>
            <consortium name="The Broad Institute Genomics Platform"/>
            <consortium name="The Broad Institute Genome Sequencing Center for Infectious Disease"/>
            <person name="Wu L."/>
            <person name="Ma J."/>
        </authorList>
    </citation>
    <scope>NUCLEOTIDE SEQUENCE [LARGE SCALE GENOMIC DNA]</scope>
    <source>
        <strain evidence="4">CGMCC 4.7367</strain>
    </source>
</reference>